<organism evidence="1 2">
    <name type="scientific">Polytolypa hystricis (strain UAMH7299)</name>
    <dbReference type="NCBI Taxonomy" id="1447883"/>
    <lineage>
        <taxon>Eukaryota</taxon>
        <taxon>Fungi</taxon>
        <taxon>Dikarya</taxon>
        <taxon>Ascomycota</taxon>
        <taxon>Pezizomycotina</taxon>
        <taxon>Eurotiomycetes</taxon>
        <taxon>Eurotiomycetidae</taxon>
        <taxon>Onygenales</taxon>
        <taxon>Onygenales incertae sedis</taxon>
        <taxon>Polytolypa</taxon>
    </lineage>
</organism>
<dbReference type="SUPFAM" id="SSF53335">
    <property type="entry name" value="S-adenosyl-L-methionine-dependent methyltransferases"/>
    <property type="match status" value="1"/>
</dbReference>
<sequence>MCEDDEHRRNLSADREAIWPQKLVLVDLNPKCLQISASRIGLPGLTECVVADVMHPLPLKLDKTEKFDSISLMYVLHCLPVPPEKKGAAFANLRPYLSDTGTLFGTTVLGNTVRHTRLGALLIWLYNLTGVFSNLDDGKEAFDKALLEEFEYVETSVVGQVLLFKARRPRNVN</sequence>
<dbReference type="AlphaFoldDB" id="A0A2B7YA82"/>
<dbReference type="OrthoDB" id="4192149at2759"/>
<dbReference type="Gene3D" id="3.40.50.150">
    <property type="entry name" value="Vaccinia Virus protein VP39"/>
    <property type="match status" value="1"/>
</dbReference>
<name>A0A2B7YA82_POLH7</name>
<keyword evidence="2" id="KW-1185">Reference proteome</keyword>
<protein>
    <recommendedName>
        <fullName evidence="3">Methyltransferase type 11 domain-containing protein</fullName>
    </recommendedName>
</protein>
<evidence type="ECO:0008006" key="3">
    <source>
        <dbReference type="Google" id="ProtNLM"/>
    </source>
</evidence>
<gene>
    <name evidence="1" type="ORF">AJ80_04552</name>
</gene>
<proteinExistence type="predicted"/>
<comment type="caution">
    <text evidence="1">The sequence shown here is derived from an EMBL/GenBank/DDBJ whole genome shotgun (WGS) entry which is preliminary data.</text>
</comment>
<evidence type="ECO:0000313" key="2">
    <source>
        <dbReference type="Proteomes" id="UP000224634"/>
    </source>
</evidence>
<accession>A0A2B7YA82</accession>
<dbReference type="Proteomes" id="UP000224634">
    <property type="component" value="Unassembled WGS sequence"/>
</dbReference>
<dbReference type="EMBL" id="PDNA01000059">
    <property type="protein sequence ID" value="PGH18165.1"/>
    <property type="molecule type" value="Genomic_DNA"/>
</dbReference>
<dbReference type="InterPro" id="IPR029063">
    <property type="entry name" value="SAM-dependent_MTases_sf"/>
</dbReference>
<reference evidence="1 2" key="1">
    <citation type="submission" date="2017-10" db="EMBL/GenBank/DDBJ databases">
        <title>Comparative genomics in systemic dimorphic fungi from Ajellomycetaceae.</title>
        <authorList>
            <person name="Munoz J.F."/>
            <person name="Mcewen J.G."/>
            <person name="Clay O.K."/>
            <person name="Cuomo C.A."/>
        </authorList>
    </citation>
    <scope>NUCLEOTIDE SEQUENCE [LARGE SCALE GENOMIC DNA]</scope>
    <source>
        <strain evidence="1 2">UAMH7299</strain>
    </source>
</reference>
<evidence type="ECO:0000313" key="1">
    <source>
        <dbReference type="EMBL" id="PGH18165.1"/>
    </source>
</evidence>
<dbReference type="STRING" id="1447883.A0A2B7YA82"/>